<organism evidence="1 2">
    <name type="scientific">Winslowiella arboricola</name>
    <dbReference type="NCBI Taxonomy" id="2978220"/>
    <lineage>
        <taxon>Bacteria</taxon>
        <taxon>Pseudomonadati</taxon>
        <taxon>Pseudomonadota</taxon>
        <taxon>Gammaproteobacteria</taxon>
        <taxon>Enterobacterales</taxon>
        <taxon>Erwiniaceae</taxon>
        <taxon>Winslowiella</taxon>
    </lineage>
</organism>
<protein>
    <submittedName>
        <fullName evidence="1">Uncharacterized protein</fullName>
    </submittedName>
</protein>
<evidence type="ECO:0000313" key="1">
    <source>
        <dbReference type="EMBL" id="MCU5777017.1"/>
    </source>
</evidence>
<dbReference type="Proteomes" id="UP001064262">
    <property type="component" value="Unassembled WGS sequence"/>
</dbReference>
<keyword evidence="2" id="KW-1185">Reference proteome</keyword>
<dbReference type="RefSeq" id="WP_267143354.1">
    <property type="nucleotide sequence ID" value="NZ_JAODIL010000077.1"/>
</dbReference>
<gene>
    <name evidence="1" type="ORF">N5923_05865</name>
</gene>
<sequence length="57" mass="6406">MIKQTKKIDSEKAMAAAKRSVDFWATIDGNKLAKIGQNEKDMDLVGPRNKQKLARFA</sequence>
<comment type="caution">
    <text evidence="1">The sequence shown here is derived from an EMBL/GenBank/DDBJ whole genome shotgun (WGS) entry which is preliminary data.</text>
</comment>
<dbReference type="AlphaFoldDB" id="A0A9J6PFD4"/>
<reference evidence="1" key="1">
    <citation type="submission" date="2022-09" db="EMBL/GenBank/DDBJ databases">
        <title>Winslowiella arboricola sp. nov., isolated from bleeding cankers on broadleaf hosts.</title>
        <authorList>
            <person name="Brady C."/>
            <person name="Kaur S."/>
            <person name="Crampton B."/>
            <person name="Maddock D."/>
            <person name="Arnold D."/>
            <person name="Denman S."/>
        </authorList>
    </citation>
    <scope>NUCLEOTIDE SEQUENCE</scope>
    <source>
        <strain evidence="1">BAC 15a-03b</strain>
    </source>
</reference>
<evidence type="ECO:0000313" key="2">
    <source>
        <dbReference type="Proteomes" id="UP001064262"/>
    </source>
</evidence>
<proteinExistence type="predicted"/>
<dbReference type="EMBL" id="JAODIM010000037">
    <property type="protein sequence ID" value="MCU5777017.1"/>
    <property type="molecule type" value="Genomic_DNA"/>
</dbReference>
<accession>A0A9J6PFD4</accession>
<name>A0A9J6PFD4_9GAMM</name>